<evidence type="ECO:0000256" key="10">
    <source>
        <dbReference type="ARBA" id="ARBA00038679"/>
    </source>
</evidence>
<keyword evidence="3 11" id="KW-0716">Sensory transduction</keyword>
<dbReference type="Pfam" id="PF02949">
    <property type="entry name" value="7tm_6"/>
    <property type="match status" value="1"/>
</dbReference>
<evidence type="ECO:0000256" key="9">
    <source>
        <dbReference type="ARBA" id="ARBA00023224"/>
    </source>
</evidence>
<dbReference type="RefSeq" id="XP_011209578.3">
    <property type="nucleotide sequence ID" value="XM_011211276.3"/>
</dbReference>
<reference evidence="12" key="1">
    <citation type="submission" date="2025-05" db="UniProtKB">
        <authorList>
            <consortium name="RefSeq"/>
        </authorList>
    </citation>
    <scope>NUCLEOTIDE SEQUENCE [LARGE SCALE GENOMIC DNA]</scope>
</reference>
<keyword evidence="7 11" id="KW-0472">Membrane</keyword>
<dbReference type="PANTHER" id="PTHR21137">
    <property type="entry name" value="ODORANT RECEPTOR"/>
    <property type="match status" value="1"/>
</dbReference>
<feature type="transmembrane region" description="Helical" evidence="11">
    <location>
        <begin position="54"/>
        <end position="79"/>
    </location>
</feature>
<dbReference type="FunCoup" id="A0A6I9VH92">
    <property type="interactions" value="19"/>
</dbReference>
<dbReference type="OrthoDB" id="8185860at2759"/>
<feature type="transmembrane region" description="Helical" evidence="11">
    <location>
        <begin position="91"/>
        <end position="108"/>
    </location>
</feature>
<dbReference type="GO" id="GO:0007165">
    <property type="term" value="P:signal transduction"/>
    <property type="evidence" value="ECO:0007669"/>
    <property type="project" value="UniProtKB-KW"/>
</dbReference>
<evidence type="ECO:0000256" key="4">
    <source>
        <dbReference type="ARBA" id="ARBA00022692"/>
    </source>
</evidence>
<evidence type="ECO:0000256" key="8">
    <source>
        <dbReference type="ARBA" id="ARBA00023170"/>
    </source>
</evidence>
<dbReference type="AlphaFoldDB" id="A0A6I9VH92"/>
<keyword evidence="4 11" id="KW-0812">Transmembrane</keyword>
<gene>
    <name evidence="13" type="primary">LOC105230491</name>
</gene>
<keyword evidence="9 11" id="KW-0807">Transducer</keyword>
<keyword evidence="5 11" id="KW-0552">Olfaction</keyword>
<dbReference type="PANTHER" id="PTHR21137:SF44">
    <property type="entry name" value="ODORANT RECEPTOR 13A-RELATED"/>
    <property type="match status" value="1"/>
</dbReference>
<name>A0A6I9VH92_BACDO</name>
<comment type="similarity">
    <text evidence="11">Belongs to the insect chemoreceptor superfamily. Heteromeric odorant receptor channel (TC 1.A.69) family.</text>
</comment>
<dbReference type="InterPro" id="IPR004117">
    <property type="entry name" value="7tm6_olfct_rcpt"/>
</dbReference>
<dbReference type="GO" id="GO:0005886">
    <property type="term" value="C:plasma membrane"/>
    <property type="evidence" value="ECO:0007669"/>
    <property type="project" value="UniProtKB-SubCell"/>
</dbReference>
<dbReference type="Proteomes" id="UP001652620">
    <property type="component" value="Chromosome 2"/>
</dbReference>
<dbReference type="KEGG" id="bdr:105230491"/>
<comment type="caution">
    <text evidence="11">Lacks conserved residue(s) required for the propagation of feature annotation.</text>
</comment>
<feature type="transmembrane region" description="Helical" evidence="11">
    <location>
        <begin position="322"/>
        <end position="341"/>
    </location>
</feature>
<evidence type="ECO:0000256" key="1">
    <source>
        <dbReference type="ARBA" id="ARBA00004651"/>
    </source>
</evidence>
<sequence>MSKKMIEFGAFMSTANFWYSFNGIVAYDDIYRQPGDAPQQKSFAARFTTVLRQIYSLIGLVNLIWVLIIEASFVVVNFIENSDFLQAARNFTFMGFVIVSILKILSNLRQRSRLSILMQKLYEIYPKQSTDQPPYELQSHLSHYRRIGFMHAFTHAFTVGTYNFLPMINYLFLAPLLQHTDVVRELPYYCWVPFEWRDNWLYYPLYVSQVCASLTGLGGYLASDLLFCAATVQLIIHFRKLARDIEAYQAGCSCATADVCTQQAQRDLDFLSAAVYYHSHTLALCQLINEIFGLPVLINFISTSFVICFLAFQFSIGVPLDSMVALVSYMICCLVQFYMICSYGQELITTSENIGHAVYNHNWLVADVRYKKMLILIIRRAQKPAILKATTFVNISMGTLTDLLQLSYKFFALIRTMYAR</sequence>
<evidence type="ECO:0000313" key="12">
    <source>
        <dbReference type="Proteomes" id="UP001652620"/>
    </source>
</evidence>
<comment type="subcellular location">
    <subcellularLocation>
        <location evidence="1 11">Cell membrane</location>
        <topology evidence="1 11">Multi-pass membrane protein</topology>
    </subcellularLocation>
</comment>
<protein>
    <recommendedName>
        <fullName evidence="11">Odorant receptor</fullName>
    </recommendedName>
</protein>
<evidence type="ECO:0000256" key="11">
    <source>
        <dbReference type="RuleBase" id="RU351113"/>
    </source>
</evidence>
<dbReference type="InParanoid" id="A0A6I9VH92"/>
<evidence type="ECO:0000256" key="3">
    <source>
        <dbReference type="ARBA" id="ARBA00022606"/>
    </source>
</evidence>
<feature type="transmembrane region" description="Helical" evidence="11">
    <location>
        <begin position="296"/>
        <end position="316"/>
    </location>
</feature>
<dbReference type="GeneID" id="105230491"/>
<evidence type="ECO:0000256" key="7">
    <source>
        <dbReference type="ARBA" id="ARBA00023136"/>
    </source>
</evidence>
<keyword evidence="2" id="KW-1003">Cell membrane</keyword>
<keyword evidence="8 11" id="KW-0675">Receptor</keyword>
<dbReference type="GO" id="GO:0005549">
    <property type="term" value="F:odorant binding"/>
    <property type="evidence" value="ECO:0007669"/>
    <property type="project" value="InterPro"/>
</dbReference>
<feature type="transmembrane region" description="Helical" evidence="11">
    <location>
        <begin position="206"/>
        <end position="236"/>
    </location>
</feature>
<evidence type="ECO:0000256" key="5">
    <source>
        <dbReference type="ARBA" id="ARBA00022725"/>
    </source>
</evidence>
<organism evidence="12 13">
    <name type="scientific">Bactrocera dorsalis</name>
    <name type="common">Oriental fruit fly</name>
    <name type="synonym">Dacus dorsalis</name>
    <dbReference type="NCBI Taxonomy" id="27457"/>
    <lineage>
        <taxon>Eukaryota</taxon>
        <taxon>Metazoa</taxon>
        <taxon>Ecdysozoa</taxon>
        <taxon>Arthropoda</taxon>
        <taxon>Hexapoda</taxon>
        <taxon>Insecta</taxon>
        <taxon>Pterygota</taxon>
        <taxon>Neoptera</taxon>
        <taxon>Endopterygota</taxon>
        <taxon>Diptera</taxon>
        <taxon>Brachycera</taxon>
        <taxon>Muscomorpha</taxon>
        <taxon>Tephritoidea</taxon>
        <taxon>Tephritidae</taxon>
        <taxon>Bactrocera</taxon>
        <taxon>Bactrocera</taxon>
    </lineage>
</organism>
<feature type="transmembrane region" description="Helical" evidence="11">
    <location>
        <begin position="152"/>
        <end position="173"/>
    </location>
</feature>
<evidence type="ECO:0000313" key="13">
    <source>
        <dbReference type="RefSeq" id="XP_011209578.3"/>
    </source>
</evidence>
<reference evidence="13" key="2">
    <citation type="submission" date="2025-08" db="UniProtKB">
        <authorList>
            <consortium name="RefSeq"/>
        </authorList>
    </citation>
    <scope>IDENTIFICATION</scope>
    <source>
        <tissue evidence="13">Adult</tissue>
    </source>
</reference>
<comment type="subunit">
    <text evidence="10">Interacts with Orco. Complexes exist early in the endomembrane system in olfactory sensory neurons (OSNs), coupling these complexes to the conserved ciliary trafficking pathway.</text>
</comment>
<proteinExistence type="inferred from homology"/>
<evidence type="ECO:0000256" key="2">
    <source>
        <dbReference type="ARBA" id="ARBA00022475"/>
    </source>
</evidence>
<keyword evidence="6 11" id="KW-1133">Transmembrane helix</keyword>
<dbReference type="GO" id="GO:0004984">
    <property type="term" value="F:olfactory receptor activity"/>
    <property type="evidence" value="ECO:0007669"/>
    <property type="project" value="InterPro"/>
</dbReference>
<keyword evidence="12" id="KW-1185">Reference proteome</keyword>
<evidence type="ECO:0000256" key="6">
    <source>
        <dbReference type="ARBA" id="ARBA00022989"/>
    </source>
</evidence>
<accession>A0A6I9VH92</accession>